<dbReference type="GO" id="GO:0003830">
    <property type="term" value="F:beta-1,4-mannosylglycoprotein 4-beta-N-acetylglucosaminyltransferase activity"/>
    <property type="evidence" value="ECO:0007669"/>
    <property type="project" value="InterPro"/>
</dbReference>
<keyword evidence="1" id="KW-0472">Membrane</keyword>
<dbReference type="OrthoDB" id="44386at2759"/>
<keyword evidence="1" id="KW-0812">Transmembrane</keyword>
<dbReference type="EMBL" id="AGNL01006974">
    <property type="protein sequence ID" value="EJK71641.1"/>
    <property type="molecule type" value="Genomic_DNA"/>
</dbReference>
<evidence type="ECO:0000256" key="1">
    <source>
        <dbReference type="SAM" id="Phobius"/>
    </source>
</evidence>
<dbReference type="Proteomes" id="UP000266841">
    <property type="component" value="Unassembled WGS sequence"/>
</dbReference>
<dbReference type="AlphaFoldDB" id="K0TDV1"/>
<organism evidence="2 3">
    <name type="scientific">Thalassiosira oceanica</name>
    <name type="common">Marine diatom</name>
    <dbReference type="NCBI Taxonomy" id="159749"/>
    <lineage>
        <taxon>Eukaryota</taxon>
        <taxon>Sar</taxon>
        <taxon>Stramenopiles</taxon>
        <taxon>Ochrophyta</taxon>
        <taxon>Bacillariophyta</taxon>
        <taxon>Coscinodiscophyceae</taxon>
        <taxon>Thalassiosirophycidae</taxon>
        <taxon>Thalassiosirales</taxon>
        <taxon>Thalassiosiraceae</taxon>
        <taxon>Thalassiosira</taxon>
    </lineage>
</organism>
<dbReference type="GO" id="GO:0006044">
    <property type="term" value="P:N-acetylglucosamine metabolic process"/>
    <property type="evidence" value="ECO:0007669"/>
    <property type="project" value="TreeGrafter"/>
</dbReference>
<dbReference type="PANTHER" id="PTHR12224:SF0">
    <property type="entry name" value="BETA-1,4-MANNOSYL-GLYCOPROTEIN 4-BETA-N-ACETYLGLUCOSAMINYLTRANSFERASE"/>
    <property type="match status" value="1"/>
</dbReference>
<dbReference type="GO" id="GO:0016020">
    <property type="term" value="C:membrane"/>
    <property type="evidence" value="ECO:0007669"/>
    <property type="project" value="InterPro"/>
</dbReference>
<dbReference type="eggNOG" id="ENOG502RWQU">
    <property type="taxonomic scope" value="Eukaryota"/>
</dbReference>
<gene>
    <name evidence="2" type="ORF">THAOC_06895</name>
</gene>
<dbReference type="InterPro" id="IPR006813">
    <property type="entry name" value="Glyco_trans_17"/>
</dbReference>
<evidence type="ECO:0000313" key="3">
    <source>
        <dbReference type="Proteomes" id="UP000266841"/>
    </source>
</evidence>
<keyword evidence="3" id="KW-1185">Reference proteome</keyword>
<protein>
    <submittedName>
        <fullName evidence="2">Uncharacterized protein</fullName>
    </submittedName>
</protein>
<feature type="transmembrane region" description="Helical" evidence="1">
    <location>
        <begin position="12"/>
        <end position="35"/>
    </location>
</feature>
<dbReference type="OMA" id="MICEVEQ"/>
<name>K0TDV1_THAOC</name>
<accession>K0TDV1</accession>
<reference evidence="2 3" key="1">
    <citation type="journal article" date="2012" name="Genome Biol.">
        <title>Genome and low-iron response of an oceanic diatom adapted to chronic iron limitation.</title>
        <authorList>
            <person name="Lommer M."/>
            <person name="Specht M."/>
            <person name="Roy A.S."/>
            <person name="Kraemer L."/>
            <person name="Andreson R."/>
            <person name="Gutowska M.A."/>
            <person name="Wolf J."/>
            <person name="Bergner S.V."/>
            <person name="Schilhabel M.B."/>
            <person name="Klostermeier U.C."/>
            <person name="Beiko R.G."/>
            <person name="Rosenstiel P."/>
            <person name="Hippler M."/>
            <person name="Laroche J."/>
        </authorList>
    </citation>
    <scope>NUCLEOTIDE SEQUENCE [LARGE SCALE GENOMIC DNA]</scope>
    <source>
        <strain evidence="2 3">CCMP1005</strain>
    </source>
</reference>
<proteinExistence type="predicted"/>
<dbReference type="PANTHER" id="PTHR12224">
    <property type="entry name" value="BETA-1,4-MANNOSYL-GLYCOPROTEIN BETA-1,4-N-ACETYLGLUCOSAMINYL-TRANSFERASE"/>
    <property type="match status" value="1"/>
</dbReference>
<sequence>MPLKKQERKRRILALLIFPVVFGVATIAILLRVAFVGMPTAEDLSSLMPHAEVEIKRGGGLALSHNMTGSVGLLLEAAQAAASVPVFDEAVNATVEKERCGRYGLPYTGRVERRRIFYGSLIADDSWHAVLFTALEGYGVYHSAAFVESNRTQMKFPRKLRFPVGSNNLRLLQSGIFGPSTNVTVDYYVNEGGWPHQLGREDHQRGLIIQRWKKMGMQVNDIGMIADVDETPSRDFLRAVQVCDIEEFKQDGPKPCALPKITASAQVFEGAPDCLTKRRWAHPDFVIGACIEGIRNSTAAYTPDRAWRGTAWLNDGYNKGSDWSSVPKDAEHFPLFKPSDFRRVTSYGRVVVWPASHTAFHYHNPFESVAVLRNKYLTYGHPVKDAMTMNLTTVHPDVNAMIECALGRPTSTPLKYGLEPGGLAARKARKNLGPIPIAFDVPGYAERRMAELRDMIDETFF</sequence>
<evidence type="ECO:0000313" key="2">
    <source>
        <dbReference type="EMBL" id="EJK71641.1"/>
    </source>
</evidence>
<comment type="caution">
    <text evidence="2">The sequence shown here is derived from an EMBL/GenBank/DDBJ whole genome shotgun (WGS) entry which is preliminary data.</text>
</comment>
<keyword evidence="1" id="KW-1133">Transmembrane helix</keyword>